<reference evidence="5" key="1">
    <citation type="submission" date="2013-05" db="EMBL/GenBank/DDBJ databases">
        <title>Draft genome sequences of six wheat associated Fusarium spp. isolates.</title>
        <authorList>
            <person name="Moolhuijzen P.M."/>
            <person name="Manners J.M."/>
            <person name="Wilcox S."/>
            <person name="Bellgard M.I."/>
            <person name="Gardiner D.M."/>
        </authorList>
    </citation>
    <scope>NUCLEOTIDE SEQUENCE</scope>
    <source>
        <strain evidence="5">CS3487</strain>
        <strain evidence="5">CS3487</strain>
    </source>
</reference>
<dbReference type="GO" id="GO:0005886">
    <property type="term" value="C:plasma membrane"/>
    <property type="evidence" value="ECO:0007669"/>
    <property type="project" value="TreeGrafter"/>
</dbReference>
<evidence type="ECO:0000256" key="1">
    <source>
        <dbReference type="ARBA" id="ARBA00022443"/>
    </source>
</evidence>
<dbReference type="GO" id="GO:0007266">
    <property type="term" value="P:Rho protein signal transduction"/>
    <property type="evidence" value="ECO:0007669"/>
    <property type="project" value="TreeGrafter"/>
</dbReference>
<dbReference type="GO" id="GO:0016192">
    <property type="term" value="P:vesicle-mediated transport"/>
    <property type="evidence" value="ECO:0007669"/>
    <property type="project" value="UniProtKB-ARBA"/>
</dbReference>
<dbReference type="SUPFAM" id="SSF50044">
    <property type="entry name" value="SH3-domain"/>
    <property type="match status" value="1"/>
</dbReference>
<evidence type="ECO:0000259" key="4">
    <source>
        <dbReference type="PROSITE" id="PS50002"/>
    </source>
</evidence>
<dbReference type="Pfam" id="PF00018">
    <property type="entry name" value="SH3_1"/>
    <property type="match status" value="1"/>
</dbReference>
<feature type="region of interest" description="Disordered" evidence="3">
    <location>
        <begin position="45"/>
        <end position="142"/>
    </location>
</feature>
<evidence type="ECO:0000256" key="3">
    <source>
        <dbReference type="SAM" id="MobiDB-lite"/>
    </source>
</evidence>
<dbReference type="SMART" id="SM00326">
    <property type="entry name" value="SH3"/>
    <property type="match status" value="1"/>
</dbReference>
<feature type="compositionally biased region" description="Pro residues" evidence="3">
    <location>
        <begin position="58"/>
        <end position="80"/>
    </location>
</feature>
<dbReference type="InterPro" id="IPR035535">
    <property type="entry name" value="Fungal_myosin-I_SH3"/>
</dbReference>
<feature type="compositionally biased region" description="Low complexity" evidence="3">
    <location>
        <begin position="116"/>
        <end position="127"/>
    </location>
</feature>
<dbReference type="AlphaFoldDB" id="A0A096PD62"/>
<dbReference type="InterPro" id="IPR039801">
    <property type="entry name" value="EPS8-like"/>
</dbReference>
<dbReference type="GO" id="GO:0003779">
    <property type="term" value="F:actin binding"/>
    <property type="evidence" value="ECO:0007669"/>
    <property type="project" value="TreeGrafter"/>
</dbReference>
<gene>
    <name evidence="5" type="ORF">BN848_0018320</name>
</gene>
<proteinExistence type="predicted"/>
<comment type="caution">
    <text evidence="5">The sequence shown here is derived from an EMBL/GenBank/DDBJ whole genome shotgun (WGS) entry which is preliminary data.</text>
</comment>
<dbReference type="InterPro" id="IPR001452">
    <property type="entry name" value="SH3_domain"/>
</dbReference>
<keyword evidence="1 2" id="KW-0728">SH3 domain</keyword>
<dbReference type="PANTHER" id="PTHR12287:SF23">
    <property type="entry name" value="AROUSER, ISOFORM A-RELATED"/>
    <property type="match status" value="1"/>
</dbReference>
<protein>
    <submittedName>
        <fullName evidence="5">WGS project CBME000000000 data, contig CS3487_c000290</fullName>
    </submittedName>
</protein>
<dbReference type="PROSITE" id="PS50002">
    <property type="entry name" value="SH3"/>
    <property type="match status" value="1"/>
</dbReference>
<feature type="domain" description="SH3" evidence="4">
    <location>
        <begin position="1"/>
        <end position="58"/>
    </location>
</feature>
<evidence type="ECO:0000313" key="5">
    <source>
        <dbReference type="EMBL" id="CEG02638.1"/>
    </source>
</evidence>
<name>A0A096PD62_FUSPS</name>
<dbReference type="Gene3D" id="2.30.30.40">
    <property type="entry name" value="SH3 Domains"/>
    <property type="match status" value="1"/>
</dbReference>
<accession>A0A096PD62</accession>
<dbReference type="EMBL" id="CBME010000290">
    <property type="protein sequence ID" value="CEG02638.1"/>
    <property type="molecule type" value="Genomic_DNA"/>
</dbReference>
<evidence type="ECO:0000256" key="2">
    <source>
        <dbReference type="PROSITE-ProRule" id="PRU00192"/>
    </source>
</evidence>
<dbReference type="CDD" id="cd11858">
    <property type="entry name" value="SH3_Myosin-I_fungi"/>
    <property type="match status" value="1"/>
</dbReference>
<dbReference type="GO" id="GO:0035023">
    <property type="term" value="P:regulation of Rho protein signal transduction"/>
    <property type="evidence" value="ECO:0007669"/>
    <property type="project" value="TreeGrafter"/>
</dbReference>
<feature type="compositionally biased region" description="Polar residues" evidence="3">
    <location>
        <begin position="94"/>
        <end position="115"/>
    </location>
</feature>
<dbReference type="InterPro" id="IPR036028">
    <property type="entry name" value="SH3-like_dom_sf"/>
</dbReference>
<dbReference type="PANTHER" id="PTHR12287">
    <property type="entry name" value="EPIDERMAL GROWTH FACTOR RECEPTOR KINASE SUBSTRATE EPS8-RELATED PROTEIN"/>
    <property type="match status" value="1"/>
</dbReference>
<organism evidence="5">
    <name type="scientific">Fusarium pseudograminearum CS3487</name>
    <dbReference type="NCBI Taxonomy" id="1318458"/>
    <lineage>
        <taxon>Eukaryota</taxon>
        <taxon>Fungi</taxon>
        <taxon>Dikarya</taxon>
        <taxon>Ascomycota</taxon>
        <taxon>Pezizomycotina</taxon>
        <taxon>Sordariomycetes</taxon>
        <taxon>Hypocreomycetidae</taxon>
        <taxon>Hypocreales</taxon>
        <taxon>Nectriaceae</taxon>
        <taxon>Fusarium</taxon>
    </lineage>
</organism>
<sequence length="142" mass="15265">MAKVLYDFAGQRENELSIAAGEIVEIVQKESNGWWLAKNPQTAQQAWVPAAYVEEQAPPAPRAPPAPPRSKPTPPAPPAKRPAAGRKPAELQQRDSGMSLNTPNGSDSRSSTPTPSLGGSLADALLARKNAMQKEKEDDDDW</sequence>